<name>A0ABN1KIC6_CLOSU</name>
<accession>A0ABN1KIC6</accession>
<dbReference type="Proteomes" id="UP001501047">
    <property type="component" value="Unassembled WGS sequence"/>
</dbReference>
<evidence type="ECO:0000313" key="2">
    <source>
        <dbReference type="EMBL" id="GAA0767150.1"/>
    </source>
</evidence>
<dbReference type="InterPro" id="IPR046655">
    <property type="entry name" value="DUF6673"/>
</dbReference>
<proteinExistence type="predicted"/>
<reference evidence="2 3" key="1">
    <citation type="journal article" date="2019" name="Int. J. Syst. Evol. Microbiol.">
        <title>The Global Catalogue of Microorganisms (GCM) 10K type strain sequencing project: providing services to taxonomists for standard genome sequencing and annotation.</title>
        <authorList>
            <consortium name="The Broad Institute Genomics Platform"/>
            <consortium name="The Broad Institute Genome Sequencing Center for Infectious Disease"/>
            <person name="Wu L."/>
            <person name="Ma J."/>
        </authorList>
    </citation>
    <scope>NUCLEOTIDE SEQUENCE [LARGE SCALE GENOMIC DNA]</scope>
    <source>
        <strain evidence="2 3">JCM 1417</strain>
    </source>
</reference>
<organism evidence="2 3">
    <name type="scientific">Clostridium subterminale</name>
    <dbReference type="NCBI Taxonomy" id="1550"/>
    <lineage>
        <taxon>Bacteria</taxon>
        <taxon>Bacillati</taxon>
        <taxon>Bacillota</taxon>
        <taxon>Clostridia</taxon>
        <taxon>Eubacteriales</taxon>
        <taxon>Clostridiaceae</taxon>
        <taxon>Clostridium</taxon>
    </lineage>
</organism>
<gene>
    <name evidence="2" type="ORF">GCM10008908_05870</name>
</gene>
<dbReference type="EMBL" id="BAAACI010000001">
    <property type="protein sequence ID" value="GAA0767150.1"/>
    <property type="molecule type" value="Genomic_DNA"/>
</dbReference>
<sequence>MNINGIELELDIFDADVAEKYDKAIKKVMNIEEDTKDMSIGEGIRTQCRAIFNVFDELFGEGTYKRIFGDKVNLLECLKAFEALITGINEKDKEIELIANKYSSNRIQRRSKK</sequence>
<feature type="domain" description="DUF6673" evidence="1">
    <location>
        <begin position="1"/>
        <end position="113"/>
    </location>
</feature>
<dbReference type="Pfam" id="PF20378">
    <property type="entry name" value="DUF6673"/>
    <property type="match status" value="1"/>
</dbReference>
<comment type="caution">
    <text evidence="2">The sequence shown here is derived from an EMBL/GenBank/DDBJ whole genome shotgun (WGS) entry which is preliminary data.</text>
</comment>
<keyword evidence="3" id="KW-1185">Reference proteome</keyword>
<protein>
    <recommendedName>
        <fullName evidence="1">DUF6673 domain-containing protein</fullName>
    </recommendedName>
</protein>
<evidence type="ECO:0000313" key="3">
    <source>
        <dbReference type="Proteomes" id="UP001501047"/>
    </source>
</evidence>
<dbReference type="RefSeq" id="WP_343823463.1">
    <property type="nucleotide sequence ID" value="NZ_BAAACI010000001.1"/>
</dbReference>
<evidence type="ECO:0000259" key="1">
    <source>
        <dbReference type="Pfam" id="PF20378"/>
    </source>
</evidence>